<evidence type="ECO:0000256" key="2">
    <source>
        <dbReference type="ARBA" id="ARBA00004604"/>
    </source>
</evidence>
<dbReference type="OrthoDB" id="29058at2759"/>
<keyword evidence="9" id="KW-1185">Reference proteome</keyword>
<protein>
    <recommendedName>
        <fullName evidence="6">U3 small nucleolar RNA-associated protein 11</fullName>
        <shortName evidence="6">U3 snoRNA-associated protein 11</shortName>
    </recommendedName>
</protein>
<evidence type="ECO:0000256" key="5">
    <source>
        <dbReference type="ARBA" id="ARBA00023242"/>
    </source>
</evidence>
<dbReference type="AlphaFoldDB" id="A0A8H8DD48"/>
<name>A0A8H8DD48_9ASCO</name>
<comment type="subunit">
    <text evidence="6">Component of the ribosomal small subunit (SSU) processome.</text>
</comment>
<dbReference type="InterPro" id="IPR006141">
    <property type="entry name" value="Intein_N"/>
</dbReference>
<dbReference type="Proteomes" id="UP000669133">
    <property type="component" value="Unassembled WGS sequence"/>
</dbReference>
<comment type="similarity">
    <text evidence="3 6">Belongs to the UTP11 family.</text>
</comment>
<evidence type="ECO:0000313" key="9">
    <source>
        <dbReference type="Proteomes" id="UP000669133"/>
    </source>
</evidence>
<comment type="subcellular location">
    <subcellularLocation>
        <location evidence="2 6">Nucleus</location>
        <location evidence="2 6">Nucleolus</location>
    </subcellularLocation>
</comment>
<accession>A0A8H8DD48</accession>
<comment type="caution">
    <text evidence="8">The sequence shown here is derived from an EMBL/GenBank/DDBJ whole genome shotgun (WGS) entry which is preliminary data.</text>
</comment>
<dbReference type="PIRSF" id="PIRSF015952">
    <property type="entry name" value="U3snoRNP11"/>
    <property type="match status" value="1"/>
</dbReference>
<keyword evidence="4 6" id="KW-0698">rRNA processing</keyword>
<evidence type="ECO:0000256" key="3">
    <source>
        <dbReference type="ARBA" id="ARBA00008105"/>
    </source>
</evidence>
<gene>
    <name evidence="8" type="ORF">I9W82_000087</name>
</gene>
<proteinExistence type="inferred from homology"/>
<dbReference type="GO" id="GO:0032040">
    <property type="term" value="C:small-subunit processome"/>
    <property type="evidence" value="ECO:0007669"/>
    <property type="project" value="UniProtKB-UniRule"/>
</dbReference>
<dbReference type="PANTHER" id="PTHR12838">
    <property type="entry name" value="U3 SMALL NUCLEOLAR RNA-ASSOCIATED PROTEIN 11"/>
    <property type="match status" value="1"/>
</dbReference>
<dbReference type="EMBL" id="JAEOAQ010000001">
    <property type="protein sequence ID" value="KAG5420997.1"/>
    <property type="molecule type" value="Genomic_DNA"/>
</dbReference>
<evidence type="ECO:0000313" key="8">
    <source>
        <dbReference type="EMBL" id="KAG5420997.1"/>
    </source>
</evidence>
<dbReference type="GO" id="GO:0016539">
    <property type="term" value="P:intein-mediated protein splicing"/>
    <property type="evidence" value="ECO:0007669"/>
    <property type="project" value="InterPro"/>
</dbReference>
<feature type="compositionally biased region" description="Basic residues" evidence="7">
    <location>
        <begin position="8"/>
        <end position="22"/>
    </location>
</feature>
<evidence type="ECO:0000256" key="6">
    <source>
        <dbReference type="PIRNR" id="PIRNR015952"/>
    </source>
</evidence>
<reference evidence="8 9" key="1">
    <citation type="submission" date="2020-12" db="EMBL/GenBank/DDBJ databases">
        <title>Effect of drift, selection, and recombination on the evolution of hybrid genomes in Candida yeast pathogens.</title>
        <authorList>
            <person name="Mixao V."/>
            <person name="Ksiezopolska E."/>
            <person name="Saus E."/>
            <person name="Boekhout T."/>
            <person name="Gacser A."/>
            <person name="Gabaldon T."/>
        </authorList>
    </citation>
    <scope>NUCLEOTIDE SEQUENCE [LARGE SCALE GENOMIC DNA]</scope>
    <source>
        <strain evidence="8 9">BP57</strain>
    </source>
</reference>
<dbReference type="PANTHER" id="PTHR12838:SF0">
    <property type="entry name" value="U3 SMALL NUCLEOLAR RNA-ASSOCIATED PROTEIN 11-RELATED"/>
    <property type="match status" value="1"/>
</dbReference>
<dbReference type="Pfam" id="PF03998">
    <property type="entry name" value="Utp11"/>
    <property type="match status" value="1"/>
</dbReference>
<sequence length="247" mass="29167">MAKLVHNVQKKQHRERSQKSSRAKYGLLEKKKDYRLRAADYHKKQAALKALKEKAKSHNPDEYYHAMTKKRTDDKGILISDRDSEVLTVDQAKLLKTQDINYIRTMRLHETNKIKRLQDGKLFEGSGKHTVFVDSSESQESFKPEEFFNTDQSLVDNRQNRLRLGQLQSNSGLINTSNFEMDEKDKLDEKKLKSFKQLQRSIAKEKELRQVEDIMSRNIEKMKKGDKKKMVDANGKTYFKWKTQRKR</sequence>
<dbReference type="GO" id="GO:0006364">
    <property type="term" value="P:rRNA processing"/>
    <property type="evidence" value="ECO:0007669"/>
    <property type="project" value="UniProtKB-UniRule"/>
</dbReference>
<dbReference type="GeneID" id="93648716"/>
<keyword evidence="5 6" id="KW-0539">Nucleus</keyword>
<organism evidence="8 9">
    <name type="scientific">Candida metapsilosis</name>
    <dbReference type="NCBI Taxonomy" id="273372"/>
    <lineage>
        <taxon>Eukaryota</taxon>
        <taxon>Fungi</taxon>
        <taxon>Dikarya</taxon>
        <taxon>Ascomycota</taxon>
        <taxon>Saccharomycotina</taxon>
        <taxon>Pichiomycetes</taxon>
        <taxon>Debaryomycetaceae</taxon>
        <taxon>Candida/Lodderomyces clade</taxon>
        <taxon>Candida</taxon>
    </lineage>
</organism>
<dbReference type="InterPro" id="IPR007144">
    <property type="entry name" value="SSU_processome_Utp11"/>
</dbReference>
<comment type="function">
    <text evidence="1 6">Involved in nucleolar processing of pre-18S ribosomal RNA.</text>
</comment>
<dbReference type="RefSeq" id="XP_067550113.1">
    <property type="nucleotide sequence ID" value="XM_067695280.1"/>
</dbReference>
<dbReference type="PROSITE" id="PS50817">
    <property type="entry name" value="INTEIN_N_TER"/>
    <property type="match status" value="1"/>
</dbReference>
<evidence type="ECO:0000256" key="4">
    <source>
        <dbReference type="ARBA" id="ARBA00022552"/>
    </source>
</evidence>
<feature type="region of interest" description="Disordered" evidence="7">
    <location>
        <begin position="1"/>
        <end position="26"/>
    </location>
</feature>
<evidence type="ECO:0000256" key="1">
    <source>
        <dbReference type="ARBA" id="ARBA00004099"/>
    </source>
</evidence>
<evidence type="ECO:0000256" key="7">
    <source>
        <dbReference type="SAM" id="MobiDB-lite"/>
    </source>
</evidence>